<feature type="transmembrane region" description="Helical" evidence="7">
    <location>
        <begin position="334"/>
        <end position="358"/>
    </location>
</feature>
<reference evidence="8 9" key="1">
    <citation type="submission" date="2014-07" db="EMBL/GenBank/DDBJ databases">
        <title>Whole Genome Sequence of the Amycolatopsis methanolica 239.</title>
        <authorList>
            <person name="Tang B."/>
        </authorList>
    </citation>
    <scope>NUCLEOTIDE SEQUENCE [LARGE SCALE GENOMIC DNA]</scope>
    <source>
        <strain evidence="8 9">239</strain>
    </source>
</reference>
<dbReference type="PANTHER" id="PTHR42770">
    <property type="entry name" value="AMINO ACID TRANSPORTER-RELATED"/>
    <property type="match status" value="1"/>
</dbReference>
<feature type="transmembrane region" description="Helical" evidence="7">
    <location>
        <begin position="15"/>
        <end position="35"/>
    </location>
</feature>
<keyword evidence="9" id="KW-1185">Reference proteome</keyword>
<dbReference type="PIRSF" id="PIRSF006060">
    <property type="entry name" value="AA_transporter"/>
    <property type="match status" value="1"/>
</dbReference>
<dbReference type="RefSeq" id="WP_017984228.1">
    <property type="nucleotide sequence ID" value="NZ_AQUL01000001.1"/>
</dbReference>
<dbReference type="HOGENOM" id="CLU_007946_20_1_11"/>
<evidence type="ECO:0000256" key="4">
    <source>
        <dbReference type="ARBA" id="ARBA00022989"/>
    </source>
</evidence>
<proteinExistence type="predicted"/>
<dbReference type="InterPro" id="IPR002293">
    <property type="entry name" value="AA/rel_permease1"/>
</dbReference>
<keyword evidence="3 7" id="KW-0812">Transmembrane</keyword>
<feature type="transmembrane region" description="Helical" evidence="7">
    <location>
        <begin position="102"/>
        <end position="120"/>
    </location>
</feature>
<evidence type="ECO:0000256" key="6">
    <source>
        <dbReference type="SAM" id="MobiDB-lite"/>
    </source>
</evidence>
<name>A0A076MXC6_AMYME</name>
<dbReference type="PANTHER" id="PTHR42770:SF16">
    <property type="entry name" value="AMINO ACID PERMEASE"/>
    <property type="match status" value="1"/>
</dbReference>
<sequence>MTPDGNYHRLRPNAVGIFDMILMVIAATAPLTAVASNLSLSLAFGAGTGTVGVLVLVLAILLVFSAGYVALSRQVVNAGAYFAYIGFGLGRRMGGASAPVATLAYNVAAAGMSVAVGHFGHAGLSAYLGVNVPWWVIALVAVAATWVVGYFGVTIAGKVNVFVAVTEFAVLLAFAIAVLVRRPGGFSFDVLAPGSVFGGNFGLAVVFRILSFAGYEAAAIYGEEARSARRNVGRATYSALIVLAVTFVFVMWAIAAAFPDAAATAQADPGALLVSAITAYLGGWAGPVLSLMITFSFFAAALSFHAIASRYMFSLARDGFLPRALSRVHHRRRTPVSAGTVQLVVCVLVVVPFAVAGADPIATYFPAVSGITALAIIYLMAACSASIVTAAARGRISGSTWAVRVAPSIACVALMSCGVVIVAHYTEITGSGSPVISALPLTLVAAAYGWLAARTRAARRRSASATRTGRCGRPPRRGTWRSRPSAAAGP</sequence>
<evidence type="ECO:0000256" key="5">
    <source>
        <dbReference type="ARBA" id="ARBA00023136"/>
    </source>
</evidence>
<protein>
    <submittedName>
        <fullName evidence="8">Putative amino acid permease</fullName>
    </submittedName>
</protein>
<dbReference type="GO" id="GO:0022857">
    <property type="term" value="F:transmembrane transporter activity"/>
    <property type="evidence" value="ECO:0007669"/>
    <property type="project" value="InterPro"/>
</dbReference>
<feature type="transmembrane region" description="Helical" evidence="7">
    <location>
        <begin position="435"/>
        <end position="453"/>
    </location>
</feature>
<gene>
    <name evidence="8" type="ORF">AMETH_5291</name>
</gene>
<evidence type="ECO:0000256" key="1">
    <source>
        <dbReference type="ARBA" id="ARBA00004651"/>
    </source>
</evidence>
<evidence type="ECO:0000313" key="8">
    <source>
        <dbReference type="EMBL" id="AIJ25383.1"/>
    </source>
</evidence>
<feature type="transmembrane region" description="Helical" evidence="7">
    <location>
        <begin position="132"/>
        <end position="152"/>
    </location>
</feature>
<feature type="region of interest" description="Disordered" evidence="6">
    <location>
        <begin position="461"/>
        <end position="490"/>
    </location>
</feature>
<feature type="transmembrane region" description="Helical" evidence="7">
    <location>
        <begin position="200"/>
        <end position="222"/>
    </location>
</feature>
<feature type="transmembrane region" description="Helical" evidence="7">
    <location>
        <begin position="42"/>
        <end position="64"/>
    </location>
</feature>
<dbReference type="Pfam" id="PF13520">
    <property type="entry name" value="AA_permease_2"/>
    <property type="match status" value="1"/>
</dbReference>
<evidence type="ECO:0000256" key="7">
    <source>
        <dbReference type="SAM" id="Phobius"/>
    </source>
</evidence>
<feature type="compositionally biased region" description="Low complexity" evidence="6">
    <location>
        <begin position="463"/>
        <end position="472"/>
    </location>
</feature>
<keyword evidence="4 7" id="KW-1133">Transmembrane helix</keyword>
<keyword evidence="5 7" id="KW-0472">Membrane</keyword>
<feature type="transmembrane region" description="Helical" evidence="7">
    <location>
        <begin position="159"/>
        <end position="180"/>
    </location>
</feature>
<accession>A0A076MXC6</accession>
<organism evidence="8 9">
    <name type="scientific">Amycolatopsis methanolica 239</name>
    <dbReference type="NCBI Taxonomy" id="1068978"/>
    <lineage>
        <taxon>Bacteria</taxon>
        <taxon>Bacillati</taxon>
        <taxon>Actinomycetota</taxon>
        <taxon>Actinomycetes</taxon>
        <taxon>Pseudonocardiales</taxon>
        <taxon>Pseudonocardiaceae</taxon>
        <taxon>Amycolatopsis</taxon>
        <taxon>Amycolatopsis methanolica group</taxon>
    </lineage>
</organism>
<feature type="transmembrane region" description="Helical" evidence="7">
    <location>
        <begin position="364"/>
        <end position="389"/>
    </location>
</feature>
<keyword evidence="2" id="KW-1003">Cell membrane</keyword>
<evidence type="ECO:0000313" key="9">
    <source>
        <dbReference type="Proteomes" id="UP000062973"/>
    </source>
</evidence>
<evidence type="ECO:0000256" key="3">
    <source>
        <dbReference type="ARBA" id="ARBA00022692"/>
    </source>
</evidence>
<dbReference type="EMBL" id="CP009110">
    <property type="protein sequence ID" value="AIJ25383.1"/>
    <property type="molecule type" value="Genomic_DNA"/>
</dbReference>
<dbReference type="STRING" id="1068978.AMETH_5291"/>
<comment type="subcellular location">
    <subcellularLocation>
        <location evidence="1">Cell membrane</location>
        <topology evidence="1">Multi-pass membrane protein</topology>
    </subcellularLocation>
</comment>
<dbReference type="KEGG" id="amq:AMETH_5291"/>
<evidence type="ECO:0000256" key="2">
    <source>
        <dbReference type="ARBA" id="ARBA00022475"/>
    </source>
</evidence>
<dbReference type="Gene3D" id="1.20.1740.10">
    <property type="entry name" value="Amino acid/polyamine transporter I"/>
    <property type="match status" value="1"/>
</dbReference>
<dbReference type="eggNOG" id="COG0531">
    <property type="taxonomic scope" value="Bacteria"/>
</dbReference>
<dbReference type="GO" id="GO:0005886">
    <property type="term" value="C:plasma membrane"/>
    <property type="evidence" value="ECO:0007669"/>
    <property type="project" value="UniProtKB-SubCell"/>
</dbReference>
<feature type="transmembrane region" description="Helical" evidence="7">
    <location>
        <begin position="234"/>
        <end position="258"/>
    </location>
</feature>
<feature type="transmembrane region" description="Helical" evidence="7">
    <location>
        <begin position="288"/>
        <end position="313"/>
    </location>
</feature>
<feature type="transmembrane region" description="Helical" evidence="7">
    <location>
        <begin position="401"/>
        <end position="423"/>
    </location>
</feature>
<dbReference type="Proteomes" id="UP000062973">
    <property type="component" value="Chromosome"/>
</dbReference>
<dbReference type="AlphaFoldDB" id="A0A076MXC6"/>
<dbReference type="InterPro" id="IPR050367">
    <property type="entry name" value="APC_superfamily"/>
</dbReference>
<dbReference type="PATRIC" id="fig|1068978.7.peg.5681"/>